<comment type="subcellular location">
    <subcellularLocation>
        <location evidence="9">Cytoplasm</location>
    </subcellularLocation>
</comment>
<dbReference type="AlphaFoldDB" id="A0A2Z2KTM4"/>
<evidence type="ECO:0000259" key="11">
    <source>
        <dbReference type="Pfam" id="PF02870"/>
    </source>
</evidence>
<dbReference type="EMBL" id="CP021780">
    <property type="protein sequence ID" value="ASA25222.1"/>
    <property type="molecule type" value="Genomic_DNA"/>
</dbReference>
<keyword evidence="3 9" id="KW-0963">Cytoplasm</keyword>
<evidence type="ECO:0000256" key="5">
    <source>
        <dbReference type="ARBA" id="ARBA00022679"/>
    </source>
</evidence>
<comment type="catalytic activity">
    <reaction evidence="8 9">
        <text>a 6-O-methyl-2'-deoxyguanosine in DNA + L-cysteinyl-[protein] = S-methyl-L-cysteinyl-[protein] + a 2'-deoxyguanosine in DNA</text>
        <dbReference type="Rhea" id="RHEA:24000"/>
        <dbReference type="Rhea" id="RHEA-COMP:10131"/>
        <dbReference type="Rhea" id="RHEA-COMP:10132"/>
        <dbReference type="Rhea" id="RHEA-COMP:11367"/>
        <dbReference type="Rhea" id="RHEA-COMP:11368"/>
        <dbReference type="ChEBI" id="CHEBI:29950"/>
        <dbReference type="ChEBI" id="CHEBI:82612"/>
        <dbReference type="ChEBI" id="CHEBI:85445"/>
        <dbReference type="ChEBI" id="CHEBI:85448"/>
        <dbReference type="EC" id="2.1.1.63"/>
    </reaction>
</comment>
<protein>
    <recommendedName>
        <fullName evidence="9">Methylated-DNA--protein-cysteine methyltransferase</fullName>
        <ecNumber evidence="9">2.1.1.63</ecNumber>
    </recommendedName>
    <alternativeName>
        <fullName evidence="9">6-O-methylguanine-DNA methyltransferase</fullName>
        <shortName evidence="9">MGMT</shortName>
    </alternativeName>
    <alternativeName>
        <fullName evidence="9">O-6-methylguanine-DNA-alkyltransferase</fullName>
    </alternativeName>
</protein>
<evidence type="ECO:0000256" key="7">
    <source>
        <dbReference type="ARBA" id="ARBA00023204"/>
    </source>
</evidence>
<keyword evidence="13" id="KW-1185">Reference proteome</keyword>
<feature type="domain" description="Methylguanine DNA methyltransferase ribonuclease-like" evidence="11">
    <location>
        <begin position="22"/>
        <end position="90"/>
    </location>
</feature>
<dbReference type="InterPro" id="IPR014048">
    <property type="entry name" value="MethylDNA_cys_MeTrfase_DNA-bd"/>
</dbReference>
<dbReference type="PROSITE" id="PS00374">
    <property type="entry name" value="MGMT"/>
    <property type="match status" value="1"/>
</dbReference>
<sequence length="187" mass="21048">MNQRERTTIYRHQLMLGERSWTLWATDKGLVRLSFYHDEERISQAWLSRYAGPHQFVEDREVFTELGVIQLLENYFAGQPISFTSLPLDLWGTAFQQEVWTGLAGIAHGQVATYKQLAERIGRPQAVRAVGAANGQNPLPVILPCHRIIGANGTLTGYRGGLVLKQELLQLEGIHHVGTAGHERFAF</sequence>
<comment type="similarity">
    <text evidence="2 9">Belongs to the MGMT family.</text>
</comment>
<dbReference type="HAMAP" id="MF_00772">
    <property type="entry name" value="OGT"/>
    <property type="match status" value="1"/>
</dbReference>
<dbReference type="CDD" id="cd06445">
    <property type="entry name" value="ATase"/>
    <property type="match status" value="1"/>
</dbReference>
<dbReference type="InterPro" id="IPR036217">
    <property type="entry name" value="MethylDNA_cys_MeTrfase_DNAb"/>
</dbReference>
<evidence type="ECO:0000256" key="1">
    <source>
        <dbReference type="ARBA" id="ARBA00001286"/>
    </source>
</evidence>
<evidence type="ECO:0000256" key="2">
    <source>
        <dbReference type="ARBA" id="ARBA00008711"/>
    </source>
</evidence>
<dbReference type="OrthoDB" id="9802228at2"/>
<dbReference type="NCBIfam" id="TIGR00589">
    <property type="entry name" value="ogt"/>
    <property type="match status" value="1"/>
</dbReference>
<name>A0A2Z2KTM4_9BACL</name>
<dbReference type="SUPFAM" id="SSF46767">
    <property type="entry name" value="Methylated DNA-protein cysteine methyltransferase, C-terminal domain"/>
    <property type="match status" value="1"/>
</dbReference>
<dbReference type="GO" id="GO:0032259">
    <property type="term" value="P:methylation"/>
    <property type="evidence" value="ECO:0007669"/>
    <property type="project" value="UniProtKB-KW"/>
</dbReference>
<feature type="active site" description="Nucleophile; methyl group acceptor" evidence="9">
    <location>
        <position position="145"/>
    </location>
</feature>
<organism evidence="12 13">
    <name type="scientific">Paenibacillus donghaensis</name>
    <dbReference type="NCBI Taxonomy" id="414771"/>
    <lineage>
        <taxon>Bacteria</taxon>
        <taxon>Bacillati</taxon>
        <taxon>Bacillota</taxon>
        <taxon>Bacilli</taxon>
        <taxon>Bacillales</taxon>
        <taxon>Paenibacillaceae</taxon>
        <taxon>Paenibacillus</taxon>
    </lineage>
</organism>
<dbReference type="InterPro" id="IPR036388">
    <property type="entry name" value="WH-like_DNA-bd_sf"/>
</dbReference>
<gene>
    <name evidence="12" type="ORF">B9T62_33510</name>
</gene>
<dbReference type="SUPFAM" id="SSF53155">
    <property type="entry name" value="Methylated DNA-protein cysteine methyltransferase domain"/>
    <property type="match status" value="1"/>
</dbReference>
<dbReference type="InterPro" id="IPR036631">
    <property type="entry name" value="MGMT_N_sf"/>
</dbReference>
<feature type="domain" description="Methylated-DNA-[protein]-cysteine S-methyltransferase DNA binding" evidence="10">
    <location>
        <begin position="94"/>
        <end position="174"/>
    </location>
</feature>
<reference evidence="12 13" key="1">
    <citation type="submission" date="2017-06" db="EMBL/GenBank/DDBJ databases">
        <title>Complete genome sequence of Paenibacillus donghaensis KCTC 13049T isolated from East Sea sediment, South Korea.</title>
        <authorList>
            <person name="Jung B.K."/>
            <person name="Hong S.-J."/>
            <person name="Shin J.-H."/>
        </authorList>
    </citation>
    <scope>NUCLEOTIDE SEQUENCE [LARGE SCALE GENOMIC DNA]</scope>
    <source>
        <strain evidence="12 13">KCTC 13049</strain>
    </source>
</reference>
<keyword evidence="4 9" id="KW-0489">Methyltransferase</keyword>
<evidence type="ECO:0000256" key="4">
    <source>
        <dbReference type="ARBA" id="ARBA00022603"/>
    </source>
</evidence>
<dbReference type="InterPro" id="IPR001497">
    <property type="entry name" value="MethylDNA_cys_MeTrfase_AS"/>
</dbReference>
<dbReference type="KEGG" id="pdh:B9T62_33510"/>
<dbReference type="GO" id="GO:0006307">
    <property type="term" value="P:DNA alkylation repair"/>
    <property type="evidence" value="ECO:0007669"/>
    <property type="project" value="UniProtKB-UniRule"/>
</dbReference>
<dbReference type="Proteomes" id="UP000249890">
    <property type="component" value="Chromosome"/>
</dbReference>
<dbReference type="Gene3D" id="1.10.10.10">
    <property type="entry name" value="Winged helix-like DNA-binding domain superfamily/Winged helix DNA-binding domain"/>
    <property type="match status" value="1"/>
</dbReference>
<comment type="function">
    <text evidence="9">Involved in the cellular defense against the biological effects of O6-methylguanine (O6-MeG) and O4-methylthymine (O4-MeT) in DNA. Repairs the methylated nucleobase in DNA by stoichiometrically transferring the methyl group to a cysteine residue in the enzyme. This is a suicide reaction: the enzyme is irreversibly inactivated.</text>
</comment>
<accession>A0A2Z2KTM4</accession>
<comment type="catalytic activity">
    <reaction evidence="1 9">
        <text>a 4-O-methyl-thymidine in DNA + L-cysteinyl-[protein] = a thymidine in DNA + S-methyl-L-cysteinyl-[protein]</text>
        <dbReference type="Rhea" id="RHEA:53428"/>
        <dbReference type="Rhea" id="RHEA-COMP:10131"/>
        <dbReference type="Rhea" id="RHEA-COMP:10132"/>
        <dbReference type="Rhea" id="RHEA-COMP:13555"/>
        <dbReference type="Rhea" id="RHEA-COMP:13556"/>
        <dbReference type="ChEBI" id="CHEBI:29950"/>
        <dbReference type="ChEBI" id="CHEBI:82612"/>
        <dbReference type="ChEBI" id="CHEBI:137386"/>
        <dbReference type="ChEBI" id="CHEBI:137387"/>
        <dbReference type="EC" id="2.1.1.63"/>
    </reaction>
</comment>
<evidence type="ECO:0000256" key="3">
    <source>
        <dbReference type="ARBA" id="ARBA00022490"/>
    </source>
</evidence>
<dbReference type="EC" id="2.1.1.63" evidence="9"/>
<dbReference type="PANTHER" id="PTHR10815">
    <property type="entry name" value="METHYLATED-DNA--PROTEIN-CYSTEINE METHYLTRANSFERASE"/>
    <property type="match status" value="1"/>
</dbReference>
<dbReference type="InterPro" id="IPR023546">
    <property type="entry name" value="MGMT"/>
</dbReference>
<keyword evidence="7 9" id="KW-0234">DNA repair</keyword>
<keyword evidence="6 9" id="KW-0227">DNA damage</keyword>
<dbReference type="RefSeq" id="WP_087919187.1">
    <property type="nucleotide sequence ID" value="NZ_CP021780.1"/>
</dbReference>
<dbReference type="GO" id="GO:0003908">
    <property type="term" value="F:methylated-DNA-[protein]-cysteine S-methyltransferase activity"/>
    <property type="evidence" value="ECO:0007669"/>
    <property type="project" value="UniProtKB-UniRule"/>
</dbReference>
<evidence type="ECO:0000256" key="6">
    <source>
        <dbReference type="ARBA" id="ARBA00022763"/>
    </source>
</evidence>
<evidence type="ECO:0000313" key="13">
    <source>
        <dbReference type="Proteomes" id="UP000249890"/>
    </source>
</evidence>
<dbReference type="GO" id="GO:0005737">
    <property type="term" value="C:cytoplasm"/>
    <property type="evidence" value="ECO:0007669"/>
    <property type="project" value="UniProtKB-SubCell"/>
</dbReference>
<dbReference type="InterPro" id="IPR008332">
    <property type="entry name" value="MethylG_MeTrfase_N"/>
</dbReference>
<evidence type="ECO:0000313" key="12">
    <source>
        <dbReference type="EMBL" id="ASA25222.1"/>
    </source>
</evidence>
<evidence type="ECO:0000256" key="8">
    <source>
        <dbReference type="ARBA" id="ARBA00049348"/>
    </source>
</evidence>
<dbReference type="Pfam" id="PF02870">
    <property type="entry name" value="Methyltransf_1N"/>
    <property type="match status" value="1"/>
</dbReference>
<keyword evidence="5 9" id="KW-0808">Transferase</keyword>
<dbReference type="FunFam" id="1.10.10.10:FF:000214">
    <property type="entry name" value="Methylated-DNA--protein-cysteine methyltransferase"/>
    <property type="match status" value="1"/>
</dbReference>
<comment type="miscellaneous">
    <text evidence="9">This enzyme catalyzes only one turnover and therefore is not strictly catalytic. According to one definition, an enzyme is a biocatalyst that acts repeatedly and over many reaction cycles.</text>
</comment>
<dbReference type="PANTHER" id="PTHR10815:SF5">
    <property type="entry name" value="METHYLATED-DNA--PROTEIN-CYSTEINE METHYLTRANSFERASE"/>
    <property type="match status" value="1"/>
</dbReference>
<proteinExistence type="inferred from homology"/>
<dbReference type="Pfam" id="PF01035">
    <property type="entry name" value="DNA_binding_1"/>
    <property type="match status" value="1"/>
</dbReference>
<evidence type="ECO:0000259" key="10">
    <source>
        <dbReference type="Pfam" id="PF01035"/>
    </source>
</evidence>
<evidence type="ECO:0000256" key="9">
    <source>
        <dbReference type="HAMAP-Rule" id="MF_00772"/>
    </source>
</evidence>